<dbReference type="PANTHER" id="PTHR23201">
    <property type="entry name" value="EXTENSIN, PROLINE-RICH PROTEIN"/>
    <property type="match status" value="1"/>
</dbReference>
<dbReference type="Pfam" id="PF02704">
    <property type="entry name" value="GASA"/>
    <property type="match status" value="1"/>
</dbReference>
<sequence length="218" mass="23237">MGRLSWIPTVLFVILALIFAIDIALAQKDQNAGAIDHPKGEQGSLRSEDCPEACKYRCSTTSHKKPCMFFCKKCCAKCLCVPSGTYGHKEECPCYNNWKTKEGGPKRNIMAMASSAAVTAALLSSSSSRYRAARAACSSLSACSSTLIVVVSLLSKPSFSPALDPDSSTSNPSIGLVSSTCSFNSTRETLSDELVSVEASMPSEITRASIKMKKVVLA</sequence>
<protein>
    <submittedName>
        <fullName evidence="3">Uncharacterized protein</fullName>
    </submittedName>
</protein>
<evidence type="ECO:0000313" key="3">
    <source>
        <dbReference type="EMBL" id="RXH78916.1"/>
    </source>
</evidence>
<gene>
    <name evidence="3" type="ORF">DVH24_014684</name>
</gene>
<organism evidence="3 4">
    <name type="scientific">Malus domestica</name>
    <name type="common">Apple</name>
    <name type="synonym">Pyrus malus</name>
    <dbReference type="NCBI Taxonomy" id="3750"/>
    <lineage>
        <taxon>Eukaryota</taxon>
        <taxon>Viridiplantae</taxon>
        <taxon>Streptophyta</taxon>
        <taxon>Embryophyta</taxon>
        <taxon>Tracheophyta</taxon>
        <taxon>Spermatophyta</taxon>
        <taxon>Magnoliopsida</taxon>
        <taxon>eudicotyledons</taxon>
        <taxon>Gunneridae</taxon>
        <taxon>Pentapetalae</taxon>
        <taxon>rosids</taxon>
        <taxon>fabids</taxon>
        <taxon>Rosales</taxon>
        <taxon>Rosaceae</taxon>
        <taxon>Amygdaloideae</taxon>
        <taxon>Maleae</taxon>
        <taxon>Malus</taxon>
    </lineage>
</organism>
<evidence type="ECO:0000256" key="2">
    <source>
        <dbReference type="SAM" id="SignalP"/>
    </source>
</evidence>
<accession>A0A498I654</accession>
<dbReference type="PANTHER" id="PTHR23201:SF92">
    <property type="entry name" value="GIBBERELLIN-REGULATED PROTEIN 12"/>
    <property type="match status" value="1"/>
</dbReference>
<name>A0A498I654_MALDO</name>
<feature type="chain" id="PRO_5019867918" evidence="2">
    <location>
        <begin position="27"/>
        <end position="218"/>
    </location>
</feature>
<comment type="caution">
    <text evidence="3">The sequence shown here is derived from an EMBL/GenBank/DDBJ whole genome shotgun (WGS) entry which is preliminary data.</text>
</comment>
<dbReference type="AlphaFoldDB" id="A0A498I654"/>
<evidence type="ECO:0000313" key="4">
    <source>
        <dbReference type="Proteomes" id="UP000290289"/>
    </source>
</evidence>
<feature type="signal peptide" evidence="2">
    <location>
        <begin position="1"/>
        <end position="26"/>
    </location>
</feature>
<dbReference type="EMBL" id="RDQH01000339">
    <property type="protein sequence ID" value="RXH78916.1"/>
    <property type="molecule type" value="Genomic_DNA"/>
</dbReference>
<dbReference type="Proteomes" id="UP000290289">
    <property type="component" value="Chromosome 13"/>
</dbReference>
<keyword evidence="2" id="KW-0732">Signal</keyword>
<proteinExistence type="inferred from homology"/>
<keyword evidence="4" id="KW-1185">Reference proteome</keyword>
<comment type="similarity">
    <text evidence="1">Belongs to the GASA family.</text>
</comment>
<reference evidence="3 4" key="1">
    <citation type="submission" date="2018-10" db="EMBL/GenBank/DDBJ databases">
        <title>A high-quality apple genome assembly.</title>
        <authorList>
            <person name="Hu J."/>
        </authorList>
    </citation>
    <scope>NUCLEOTIDE SEQUENCE [LARGE SCALE GENOMIC DNA]</scope>
    <source>
        <strain evidence="4">cv. HFTH1</strain>
        <tissue evidence="3">Young leaf</tissue>
    </source>
</reference>
<dbReference type="InterPro" id="IPR003854">
    <property type="entry name" value="GASA"/>
</dbReference>
<evidence type="ECO:0000256" key="1">
    <source>
        <dbReference type="ARBA" id="ARBA00010582"/>
    </source>
</evidence>